<feature type="domain" description="VRR-NUC" evidence="4">
    <location>
        <begin position="16"/>
        <end position="96"/>
    </location>
</feature>
<evidence type="ECO:0000256" key="2">
    <source>
        <dbReference type="ARBA" id="ARBA00022722"/>
    </source>
</evidence>
<dbReference type="GO" id="GO:0016788">
    <property type="term" value="F:hydrolase activity, acting on ester bonds"/>
    <property type="evidence" value="ECO:0007669"/>
    <property type="project" value="InterPro"/>
</dbReference>
<proteinExistence type="predicted"/>
<dbReference type="EMBL" id="AY605181">
    <property type="protein sequence ID" value="AAT38389.1"/>
    <property type="molecule type" value="Genomic_DNA"/>
</dbReference>
<evidence type="ECO:0000256" key="3">
    <source>
        <dbReference type="ARBA" id="ARBA00022801"/>
    </source>
</evidence>
<evidence type="ECO:0000256" key="1">
    <source>
        <dbReference type="ARBA" id="ARBA00001946"/>
    </source>
</evidence>
<dbReference type="Gene3D" id="3.40.1350.10">
    <property type="match status" value="1"/>
</dbReference>
<dbReference type="RefSeq" id="YP_024950.1">
    <property type="nucleotide sequence ID" value="NC_005887.1"/>
</dbReference>
<dbReference type="InterPro" id="IPR014883">
    <property type="entry name" value="VRR_NUC"/>
</dbReference>
<accession>Q6J1P7</accession>
<keyword evidence="3" id="KW-0378">Hydrolase</keyword>
<dbReference type="GO" id="GO:0004518">
    <property type="term" value="F:nuclease activity"/>
    <property type="evidence" value="ECO:0007669"/>
    <property type="project" value="UniProtKB-KW"/>
</dbReference>
<comment type="cofactor">
    <cofactor evidence="1">
        <name>Mg(2+)</name>
        <dbReference type="ChEBI" id="CHEBI:18420"/>
    </cofactor>
</comment>
<dbReference type="GO" id="GO:0003676">
    <property type="term" value="F:nucleic acid binding"/>
    <property type="evidence" value="ECO:0007669"/>
    <property type="project" value="InterPro"/>
</dbReference>
<dbReference type="InterPro" id="IPR011856">
    <property type="entry name" value="tRNA_endonuc-like_dom_sf"/>
</dbReference>
<dbReference type="SMART" id="SM00990">
    <property type="entry name" value="VRR_NUC"/>
    <property type="match status" value="1"/>
</dbReference>
<evidence type="ECO:0000313" key="5">
    <source>
        <dbReference type="EMBL" id="AAT38389.1"/>
    </source>
</evidence>
<keyword evidence="2" id="KW-0540">Nuclease</keyword>
<reference evidence="5 6" key="1">
    <citation type="submission" date="2004-04" db="EMBL/GenBank/DDBJ databases">
        <title>Complete genomic sequence of Burkholderia cepacia complex phage BcepC6B.</title>
        <authorList>
            <person name="Summer E.J."/>
            <person name="Christian B.N."/>
            <person name="Collins J."/>
            <person name="Morrison W."/>
            <person name="Patel P."/>
            <person name="Wells W."/>
            <person name="Mebane L."/>
            <person name="Gonzalez C.F."/>
            <person name="Young R.F."/>
        </authorList>
    </citation>
    <scope>NUCLEOTIDE SEQUENCE [LARGE SCALE GENOMIC DNA]</scope>
</reference>
<dbReference type="OrthoDB" id="16625at10239"/>
<evidence type="ECO:0000259" key="4">
    <source>
        <dbReference type="SMART" id="SM00990"/>
    </source>
</evidence>
<sequence length="280" mass="30527">MVPVWPIPAGSKETIMLEKTVETYLVDRVRAAGGDAYKFSSPARVSVPDRIVIFPPARVYFVELKRPGNKPTKGQLREHERLRALGCDVRVIDSREAVDAFVLEANAAPAQTPTTGFQQQVATTLRALGVPMMLVSGEAPLAKLRALLKTAETRGADAAHSPMLLDDQSACEVLQVAALFLTTNQTVTHAPVNGMQRDRTWVAQRLLDHADAVKWIREETPADDAIRPEPAAARAIPSSVIFSLECTAAWLENGCDPKAAAYEIRLNLEKLRTVPEGAKS</sequence>
<dbReference type="Proteomes" id="UP000001297">
    <property type="component" value="Segment"/>
</dbReference>
<dbReference type="KEGG" id="vg:2846122"/>
<name>Q6J1P7_9CAUD</name>
<keyword evidence="6" id="KW-1185">Reference proteome</keyword>
<gene>
    <name evidence="5" type="primary">g30</name>
</gene>
<organism evidence="5 6">
    <name type="scientific">Burkholderia phage BcepC6B</name>
    <dbReference type="NCBI Taxonomy" id="2883949"/>
    <lineage>
        <taxon>Viruses</taxon>
        <taxon>Duplodnaviria</taxon>
        <taxon>Heunggongvirae</taxon>
        <taxon>Uroviricota</taxon>
        <taxon>Caudoviricetes</taxon>
        <taxon>Ryyoungvirus</taxon>
        <taxon>Ryyoungvirus bcepC6B</taxon>
    </lineage>
</organism>
<evidence type="ECO:0000313" key="6">
    <source>
        <dbReference type="Proteomes" id="UP000001297"/>
    </source>
</evidence>
<protein>
    <submittedName>
        <fullName evidence="5">Gp30</fullName>
    </submittedName>
</protein>